<accession>A0ABU3VXD4</accession>
<dbReference type="InterPro" id="IPR038706">
    <property type="entry name" value="Type_VI_SciN-like_sf"/>
</dbReference>
<evidence type="ECO:0000313" key="3">
    <source>
        <dbReference type="Proteomes" id="UP001269819"/>
    </source>
</evidence>
<name>A0ABU3VXD4_9GAMM</name>
<feature type="chain" id="PRO_5047258834" evidence="1">
    <location>
        <begin position="24"/>
        <end position="154"/>
    </location>
</feature>
<dbReference type="NCBIfam" id="TIGR03352">
    <property type="entry name" value="VI_chp_3"/>
    <property type="match status" value="1"/>
</dbReference>
<dbReference type="Pfam" id="PF12790">
    <property type="entry name" value="T6SS-SciN"/>
    <property type="match status" value="1"/>
</dbReference>
<organism evidence="2 3">
    <name type="scientific">Marinobacter xestospongiae</name>
    <dbReference type="NCBI Taxonomy" id="994319"/>
    <lineage>
        <taxon>Bacteria</taxon>
        <taxon>Pseudomonadati</taxon>
        <taxon>Pseudomonadota</taxon>
        <taxon>Gammaproteobacteria</taxon>
        <taxon>Pseudomonadales</taxon>
        <taxon>Marinobacteraceae</taxon>
        <taxon>Marinobacter</taxon>
    </lineage>
</organism>
<proteinExistence type="predicted"/>
<keyword evidence="3" id="KW-1185">Reference proteome</keyword>
<keyword evidence="2" id="KW-0449">Lipoprotein</keyword>
<feature type="signal peptide" evidence="1">
    <location>
        <begin position="1"/>
        <end position="23"/>
    </location>
</feature>
<sequence>MTKTMRLVSVFAALLTLAGCVVANAIVEPYTNLHFRALGSINPDDNERASPLVVRVYELSSADGFEGADFFDLYDDAEAVLGEDLLSSTEMVLRPGRSVTHEMRLNEATTHIGVIGAFRDIENADWKLNLKANPQEYKNRDIMIDRRSITLVRD</sequence>
<dbReference type="InterPro" id="IPR017734">
    <property type="entry name" value="T6SS_SciN"/>
</dbReference>
<dbReference type="PANTHER" id="PTHR37625:SF4">
    <property type="entry name" value="OUTER MEMBRANE LIPOPROTEIN"/>
    <property type="match status" value="1"/>
</dbReference>
<comment type="caution">
    <text evidence="2">The sequence shown here is derived from an EMBL/GenBank/DDBJ whole genome shotgun (WGS) entry which is preliminary data.</text>
</comment>
<gene>
    <name evidence="2" type="primary">tssJ</name>
    <name evidence="2" type="ORF">RYS15_09560</name>
</gene>
<dbReference type="EMBL" id="JAWIIJ010000005">
    <property type="protein sequence ID" value="MDV2078934.1"/>
    <property type="molecule type" value="Genomic_DNA"/>
</dbReference>
<evidence type="ECO:0000256" key="1">
    <source>
        <dbReference type="SAM" id="SignalP"/>
    </source>
</evidence>
<dbReference type="PANTHER" id="PTHR37625">
    <property type="entry name" value="OUTER MEMBRANE LIPOPROTEIN-RELATED"/>
    <property type="match status" value="1"/>
</dbReference>
<evidence type="ECO:0000313" key="2">
    <source>
        <dbReference type="EMBL" id="MDV2078934.1"/>
    </source>
</evidence>
<dbReference type="RefSeq" id="WP_316973592.1">
    <property type="nucleotide sequence ID" value="NZ_JAWIIJ010000005.1"/>
</dbReference>
<dbReference type="Gene3D" id="2.60.40.4150">
    <property type="entry name" value="Type VI secretion system, lipoprotein SciN"/>
    <property type="match status" value="1"/>
</dbReference>
<dbReference type="Proteomes" id="UP001269819">
    <property type="component" value="Unassembled WGS sequence"/>
</dbReference>
<reference evidence="2 3" key="1">
    <citation type="submission" date="2023-10" db="EMBL/GenBank/DDBJ databases">
        <title>Characteristics and mechanism of a salt-tolerant marine origin heterotrophic nitrifying- aerobic denitrifying bacteria Marinobacter xestospongiae HN1.</title>
        <authorList>
            <person name="Qi R."/>
        </authorList>
    </citation>
    <scope>NUCLEOTIDE SEQUENCE [LARGE SCALE GENOMIC DNA]</scope>
    <source>
        <strain evidence="2 3">HN1</strain>
    </source>
</reference>
<keyword evidence="1" id="KW-0732">Signal</keyword>
<protein>
    <submittedName>
        <fullName evidence="2">Type VI secretion system lipoprotein TssJ</fullName>
    </submittedName>
</protein>
<dbReference type="PROSITE" id="PS51257">
    <property type="entry name" value="PROKAR_LIPOPROTEIN"/>
    <property type="match status" value="1"/>
</dbReference>